<evidence type="ECO:0000313" key="4">
    <source>
        <dbReference type="Proteomes" id="UP000283634"/>
    </source>
</evidence>
<gene>
    <name evidence="3" type="ORF">TraAM80_06492</name>
</gene>
<feature type="region of interest" description="Disordered" evidence="2">
    <location>
        <begin position="1"/>
        <end position="29"/>
    </location>
</feature>
<evidence type="ECO:0000313" key="3">
    <source>
        <dbReference type="EMBL" id="RNF02306.1"/>
    </source>
</evidence>
<dbReference type="RefSeq" id="XP_029236840.1">
    <property type="nucleotide sequence ID" value="XM_029383334.1"/>
</dbReference>
<dbReference type="EMBL" id="MKGL01000237">
    <property type="protein sequence ID" value="RNF02306.1"/>
    <property type="molecule type" value="Genomic_DNA"/>
</dbReference>
<protein>
    <submittedName>
        <fullName evidence="3">Uncharacterized protein</fullName>
    </submittedName>
</protein>
<accession>A0A3R7NGD1</accession>
<dbReference type="AlphaFoldDB" id="A0A3R7NGD1"/>
<proteinExistence type="predicted"/>
<reference evidence="3 4" key="1">
    <citation type="journal article" date="2018" name="BMC Genomics">
        <title>Genomic comparison of Trypanosoma conorhini and Trypanosoma rangeli to Trypanosoma cruzi strains of high and low virulence.</title>
        <authorList>
            <person name="Bradwell K.R."/>
            <person name="Koparde V.N."/>
            <person name="Matveyev A.V."/>
            <person name="Serrano M.G."/>
            <person name="Alves J.M."/>
            <person name="Parikh H."/>
            <person name="Huang B."/>
            <person name="Lee V."/>
            <person name="Espinosa-Alvarez O."/>
            <person name="Ortiz P.A."/>
            <person name="Costa-Martins A.G."/>
            <person name="Teixeira M.M."/>
            <person name="Buck G.A."/>
        </authorList>
    </citation>
    <scope>NUCLEOTIDE SEQUENCE [LARGE SCALE GENOMIC DNA]</scope>
    <source>
        <strain evidence="3 4">AM80</strain>
    </source>
</reference>
<dbReference type="Proteomes" id="UP000283634">
    <property type="component" value="Unassembled WGS sequence"/>
</dbReference>
<keyword evidence="1" id="KW-0175">Coiled coil</keyword>
<evidence type="ECO:0000256" key="2">
    <source>
        <dbReference type="SAM" id="MobiDB-lite"/>
    </source>
</evidence>
<dbReference type="GeneID" id="40330425"/>
<comment type="caution">
    <text evidence="3">The sequence shown here is derived from an EMBL/GenBank/DDBJ whole genome shotgun (WGS) entry which is preliminary data.</text>
</comment>
<sequence length="187" mass="21287">MTTMSLDSSASSLDEVAGTPQGGGDETGLQCSIDQLLGRLAQEQARRKQLEDELQALRRSQKQITTESLDPIGAKREELLQLTRERDELRDWLQRGVSECRRVADEALQLKSDLDEKTQRCKLLETAKEELQEKIDMVQLQLADSQSQLEKLKQKERLLEACAGEHALSEQKLWNLMNRGKNSMKHL</sequence>
<evidence type="ECO:0000256" key="1">
    <source>
        <dbReference type="SAM" id="Coils"/>
    </source>
</evidence>
<organism evidence="3 4">
    <name type="scientific">Trypanosoma rangeli</name>
    <dbReference type="NCBI Taxonomy" id="5698"/>
    <lineage>
        <taxon>Eukaryota</taxon>
        <taxon>Discoba</taxon>
        <taxon>Euglenozoa</taxon>
        <taxon>Kinetoplastea</taxon>
        <taxon>Metakinetoplastina</taxon>
        <taxon>Trypanosomatida</taxon>
        <taxon>Trypanosomatidae</taxon>
        <taxon>Trypanosoma</taxon>
        <taxon>Herpetosoma</taxon>
    </lineage>
</organism>
<name>A0A3R7NGD1_TRYRA</name>
<feature type="coiled-coil region" evidence="1">
    <location>
        <begin position="114"/>
        <end position="162"/>
    </location>
</feature>
<keyword evidence="4" id="KW-1185">Reference proteome</keyword>
<feature type="compositionally biased region" description="Polar residues" evidence="2">
    <location>
        <begin position="1"/>
        <end position="12"/>
    </location>
</feature>
<feature type="coiled-coil region" evidence="1">
    <location>
        <begin position="33"/>
        <end position="67"/>
    </location>
</feature>
<dbReference type="VEuPathDB" id="TriTrypDB:TRSC58_05322"/>